<dbReference type="GO" id="GO:0036064">
    <property type="term" value="C:ciliary basal body"/>
    <property type="evidence" value="ECO:0007669"/>
    <property type="project" value="TreeGrafter"/>
</dbReference>
<keyword evidence="6" id="KW-0217">Developmental protein</keyword>
<comment type="caution">
    <text evidence="15">The sequence shown here is derived from an EMBL/GenBank/DDBJ whole genome shotgun (WGS) entry which is preliminary data.</text>
</comment>
<dbReference type="PANTHER" id="PTHR13236">
    <property type="entry name" value="DYNEIN 2 LIGHT INTERMEDIATE CHAIN, ISOFORM 2"/>
    <property type="match status" value="1"/>
</dbReference>
<keyword evidence="7" id="KW-0963">Cytoplasm</keyword>
<evidence type="ECO:0000256" key="11">
    <source>
        <dbReference type="ARBA" id="ARBA00023069"/>
    </source>
</evidence>
<evidence type="ECO:0000256" key="6">
    <source>
        <dbReference type="ARBA" id="ARBA00022473"/>
    </source>
</evidence>
<keyword evidence="11" id="KW-0969">Cilium</keyword>
<dbReference type="SUPFAM" id="SSF52540">
    <property type="entry name" value="P-loop containing nucleoside triphosphate hydrolases"/>
    <property type="match status" value="1"/>
</dbReference>
<keyword evidence="14" id="KW-0966">Cell projection</keyword>
<keyword evidence="9" id="KW-0970">Cilium biogenesis/degradation</keyword>
<dbReference type="PANTHER" id="PTHR13236:SF0">
    <property type="entry name" value="CYTOPLASMIC DYNEIN 2 LIGHT INTERMEDIATE CHAIN 1"/>
    <property type="match status" value="1"/>
</dbReference>
<keyword evidence="13" id="KW-0206">Cytoskeleton</keyword>
<evidence type="ECO:0000256" key="1">
    <source>
        <dbReference type="ARBA" id="ARBA00004120"/>
    </source>
</evidence>
<comment type="subcellular location">
    <subcellularLocation>
        <location evidence="3">Cytoplasm</location>
        <location evidence="3">Cytoskeleton</location>
        <location evidence="3">Cilium axoneme</location>
    </subcellularLocation>
    <subcellularLocation>
        <location evidence="1">Cytoplasm</location>
        <location evidence="1">Cytoskeleton</location>
        <location evidence="1">Cilium basal body</location>
    </subcellularLocation>
    <subcellularLocation>
        <location evidence="2">Cytoplasm</location>
        <location evidence="2">Cytoskeleton</location>
        <location evidence="2">Microtubule organizing center</location>
        <location evidence="2">Centrosome</location>
    </subcellularLocation>
</comment>
<evidence type="ECO:0000256" key="4">
    <source>
        <dbReference type="ARBA" id="ARBA00006831"/>
    </source>
</evidence>
<keyword evidence="8" id="KW-0493">Microtubule</keyword>
<comment type="similarity">
    <text evidence="4">Belongs to the dynein light intermediate chain family.</text>
</comment>
<evidence type="ECO:0000256" key="3">
    <source>
        <dbReference type="ARBA" id="ARBA00004430"/>
    </source>
</evidence>
<evidence type="ECO:0000256" key="10">
    <source>
        <dbReference type="ARBA" id="ARBA00023017"/>
    </source>
</evidence>
<proteinExistence type="inferred from homology"/>
<evidence type="ECO:0000313" key="16">
    <source>
        <dbReference type="Proteomes" id="UP000593567"/>
    </source>
</evidence>
<dbReference type="Gene3D" id="3.40.50.300">
    <property type="entry name" value="P-loop containing nucleotide triphosphate hydrolases"/>
    <property type="match status" value="1"/>
</dbReference>
<dbReference type="GO" id="GO:0045504">
    <property type="term" value="F:dynein heavy chain binding"/>
    <property type="evidence" value="ECO:0007669"/>
    <property type="project" value="TreeGrafter"/>
</dbReference>
<organism evidence="15 16">
    <name type="scientific">Bugula neritina</name>
    <name type="common">Brown bryozoan</name>
    <name type="synonym">Sertularia neritina</name>
    <dbReference type="NCBI Taxonomy" id="10212"/>
    <lineage>
        <taxon>Eukaryota</taxon>
        <taxon>Metazoa</taxon>
        <taxon>Spiralia</taxon>
        <taxon>Lophotrochozoa</taxon>
        <taxon>Bryozoa</taxon>
        <taxon>Gymnolaemata</taxon>
        <taxon>Cheilostomatida</taxon>
        <taxon>Flustrina</taxon>
        <taxon>Buguloidea</taxon>
        <taxon>Bugulidae</taxon>
        <taxon>Bugula</taxon>
    </lineage>
</organism>
<evidence type="ECO:0000256" key="7">
    <source>
        <dbReference type="ARBA" id="ARBA00022490"/>
    </source>
</evidence>
<reference evidence="15" key="1">
    <citation type="submission" date="2020-06" db="EMBL/GenBank/DDBJ databases">
        <title>Draft genome of Bugula neritina, a colonial animal packing powerful symbionts and potential medicines.</title>
        <authorList>
            <person name="Rayko M."/>
        </authorList>
    </citation>
    <scope>NUCLEOTIDE SEQUENCE [LARGE SCALE GENOMIC DNA]</scope>
    <source>
        <strain evidence="15">Kwan_BN1</strain>
    </source>
</reference>
<evidence type="ECO:0000256" key="12">
    <source>
        <dbReference type="ARBA" id="ARBA00023175"/>
    </source>
</evidence>
<keyword evidence="12" id="KW-0505">Motor protein</keyword>
<keyword evidence="10" id="KW-0243">Dynein</keyword>
<dbReference type="GO" id="GO:0005874">
    <property type="term" value="C:microtubule"/>
    <property type="evidence" value="ECO:0007669"/>
    <property type="project" value="UniProtKB-KW"/>
</dbReference>
<evidence type="ECO:0000256" key="8">
    <source>
        <dbReference type="ARBA" id="ARBA00022701"/>
    </source>
</evidence>
<dbReference type="InterPro" id="IPR022780">
    <property type="entry name" value="Dynein_light_int_chain"/>
</dbReference>
<keyword evidence="16" id="KW-1185">Reference proteome</keyword>
<evidence type="ECO:0000256" key="2">
    <source>
        <dbReference type="ARBA" id="ARBA00004300"/>
    </source>
</evidence>
<dbReference type="PRINTS" id="PR00449">
    <property type="entry name" value="RASTRNSFRMNG"/>
</dbReference>
<name>A0A7J7JP26_BUGNE</name>
<dbReference type="InterPro" id="IPR027417">
    <property type="entry name" value="P-loop_NTPase"/>
</dbReference>
<sequence length="354" mass="39646">MVKGKGDSLWDLGIEQHAKLSSDSSSEEKHLLVLGNKNAGKTTLVLRFLDRDETPKPTTALEYTFGRRAKGHNSVKDVGHIWELGGGANMCKLIDTVISAKNILDMSILLTVDLSTPNDMWLTFEALHSYLTNRIETSLTEAARKDNSLWDKVTARVKERLGGDHMDQEMLESCKVPLVIVGTKFDLFQEFDPEKKKVIVKSLRFLAHTYGASLIFTSVKIESSVNKVRSLISSLVFGTQTNKSIQMDHGKPLVIPAGSDSFQNIGSPPLPDSDVGSISARSPVELWKQAFTKYFPQNSIRNKHADDPSKDVQFSEPVIDKLRLEKDNELDRYRKASERKMIELEKQAIQDGLM</sequence>
<dbReference type="AlphaFoldDB" id="A0A7J7JP26"/>
<evidence type="ECO:0000313" key="15">
    <source>
        <dbReference type="EMBL" id="KAF6027374.1"/>
    </source>
</evidence>
<dbReference type="GO" id="GO:0005868">
    <property type="term" value="C:cytoplasmic dynein complex"/>
    <property type="evidence" value="ECO:0007669"/>
    <property type="project" value="InterPro"/>
</dbReference>
<dbReference type="GO" id="GO:0035735">
    <property type="term" value="P:intraciliary transport involved in cilium assembly"/>
    <property type="evidence" value="ECO:0007669"/>
    <property type="project" value="InterPro"/>
</dbReference>
<gene>
    <name evidence="15" type="ORF">EB796_014307</name>
</gene>
<dbReference type="GO" id="GO:0005813">
    <property type="term" value="C:centrosome"/>
    <property type="evidence" value="ECO:0007669"/>
    <property type="project" value="UniProtKB-SubCell"/>
</dbReference>
<dbReference type="EMBL" id="VXIV02002101">
    <property type="protein sequence ID" value="KAF6027374.1"/>
    <property type="molecule type" value="Genomic_DNA"/>
</dbReference>
<dbReference type="OrthoDB" id="10263060at2759"/>
<dbReference type="GO" id="GO:0035721">
    <property type="term" value="P:intraciliary retrograde transport"/>
    <property type="evidence" value="ECO:0007669"/>
    <property type="project" value="InterPro"/>
</dbReference>
<protein>
    <recommendedName>
        <fullName evidence="5">Cytoplasmic dynein 2 light intermediate chain 1</fullName>
    </recommendedName>
</protein>
<evidence type="ECO:0000256" key="13">
    <source>
        <dbReference type="ARBA" id="ARBA00023212"/>
    </source>
</evidence>
<dbReference type="InterPro" id="IPR040045">
    <property type="entry name" value="DYNC2LI1"/>
</dbReference>
<evidence type="ECO:0000256" key="14">
    <source>
        <dbReference type="ARBA" id="ARBA00023273"/>
    </source>
</evidence>
<dbReference type="GO" id="GO:0005930">
    <property type="term" value="C:axoneme"/>
    <property type="evidence" value="ECO:0007669"/>
    <property type="project" value="UniProtKB-SubCell"/>
</dbReference>
<evidence type="ECO:0000256" key="5">
    <source>
        <dbReference type="ARBA" id="ARBA00018863"/>
    </source>
</evidence>
<dbReference type="Pfam" id="PF05783">
    <property type="entry name" value="DLIC"/>
    <property type="match status" value="2"/>
</dbReference>
<accession>A0A7J7JP26</accession>
<dbReference type="Proteomes" id="UP000593567">
    <property type="component" value="Unassembled WGS sequence"/>
</dbReference>
<evidence type="ECO:0000256" key="9">
    <source>
        <dbReference type="ARBA" id="ARBA00022794"/>
    </source>
</evidence>